<proteinExistence type="predicted"/>
<dbReference type="EMBL" id="JENW01000155">
    <property type="protein sequence ID" value="KEI11977.1"/>
    <property type="molecule type" value="Genomic_DNA"/>
</dbReference>
<evidence type="ECO:0000313" key="2">
    <source>
        <dbReference type="Proteomes" id="UP000027770"/>
    </source>
</evidence>
<dbReference type="AlphaFoldDB" id="A0AA40IRT1"/>
<keyword evidence="2" id="KW-1185">Reference proteome</keyword>
<dbReference type="RefSeq" id="WP_039222281.1">
    <property type="nucleotide sequence ID" value="NZ_JENW01000155.1"/>
</dbReference>
<protein>
    <submittedName>
        <fullName evidence="1">Uncharacterized protein</fullName>
    </submittedName>
</protein>
<reference evidence="1 2" key="1">
    <citation type="submission" date="2014-02" db="EMBL/GenBank/DDBJ databases">
        <title>Plasmidome dynamics in the species complex Clostridium novyi sensu lato converts strains of independent lineages into distinctly different pathogens.</title>
        <authorList>
            <person name="Skarin H."/>
            <person name="Segerman B."/>
        </authorList>
    </citation>
    <scope>NUCLEOTIDE SEQUENCE [LARGE SCALE GENOMIC DNA]</scope>
    <source>
        <strain evidence="1 2">ATCC 27606</strain>
    </source>
</reference>
<gene>
    <name evidence="1" type="ORF">Z959_12845</name>
</gene>
<name>A0AA40IRT1_CLONO</name>
<organism evidence="1 2">
    <name type="scientific">Clostridium novyi B str. ATCC 27606</name>
    <dbReference type="NCBI Taxonomy" id="1443123"/>
    <lineage>
        <taxon>Bacteria</taxon>
        <taxon>Bacillati</taxon>
        <taxon>Bacillota</taxon>
        <taxon>Clostridia</taxon>
        <taxon>Eubacteriales</taxon>
        <taxon>Clostridiaceae</taxon>
        <taxon>Clostridium</taxon>
    </lineage>
</organism>
<accession>A0AA40IRT1</accession>
<dbReference type="Proteomes" id="UP000027770">
    <property type="component" value="Unassembled WGS sequence"/>
</dbReference>
<comment type="caution">
    <text evidence="1">The sequence shown here is derived from an EMBL/GenBank/DDBJ whole genome shotgun (WGS) entry which is preliminary data.</text>
</comment>
<sequence>MNSLYCTKNNFCTCMSQYANENNFMLEVKNNGFFNAQIVFTYLYAGEIITEKRYNILYGNTCIILYPKNSYQVSVSIYNESVLPKAIVCRKIYPVGKNIRLLLWGTATATNCTEPNIFNSNYENLCQCCCRQAMNNCILNCIK</sequence>
<evidence type="ECO:0000313" key="1">
    <source>
        <dbReference type="EMBL" id="KEI11977.1"/>
    </source>
</evidence>